<feature type="chain" id="PRO_5044886521" evidence="1">
    <location>
        <begin position="25"/>
        <end position="213"/>
    </location>
</feature>
<evidence type="ECO:0000313" key="2">
    <source>
        <dbReference type="EMBL" id="KAL3796248.1"/>
    </source>
</evidence>
<dbReference type="EMBL" id="JALLAZ020000391">
    <property type="protein sequence ID" value="KAL3796248.1"/>
    <property type="molecule type" value="Genomic_DNA"/>
</dbReference>
<sequence>MINFGLQLFIIALAAAASTGKATAQDIKPARTDVAPKPIASDAVTPTLRSLKQDKKVECSFVNPAVVQSVYFYTIIPEADFSGLGYLAFLAHSLASNKIYQELVEQWVTKEITSEKIIERGVIIGNAHKIYGGLLFVGDIEQAVCVLYDALWKQMIKTCYYTSLEKDYKSVAALLYQGFVYGVFDLEIAAKDFPVICPKYDVRATQAPTRQPT</sequence>
<keyword evidence="1" id="KW-0732">Signal</keyword>
<name>A0ABD3Q7J7_9STRA</name>
<feature type="signal peptide" evidence="1">
    <location>
        <begin position="1"/>
        <end position="24"/>
    </location>
</feature>
<dbReference type="Proteomes" id="UP001530315">
    <property type="component" value="Unassembled WGS sequence"/>
</dbReference>
<evidence type="ECO:0000256" key="1">
    <source>
        <dbReference type="SAM" id="SignalP"/>
    </source>
</evidence>
<organism evidence="2 3">
    <name type="scientific">Stephanodiscus triporus</name>
    <dbReference type="NCBI Taxonomy" id="2934178"/>
    <lineage>
        <taxon>Eukaryota</taxon>
        <taxon>Sar</taxon>
        <taxon>Stramenopiles</taxon>
        <taxon>Ochrophyta</taxon>
        <taxon>Bacillariophyta</taxon>
        <taxon>Coscinodiscophyceae</taxon>
        <taxon>Thalassiosirophycidae</taxon>
        <taxon>Stephanodiscales</taxon>
        <taxon>Stephanodiscaceae</taxon>
        <taxon>Stephanodiscus</taxon>
    </lineage>
</organism>
<dbReference type="AlphaFoldDB" id="A0ABD3Q7J7"/>
<protein>
    <submittedName>
        <fullName evidence="2">Uncharacterized protein</fullName>
    </submittedName>
</protein>
<evidence type="ECO:0000313" key="3">
    <source>
        <dbReference type="Proteomes" id="UP001530315"/>
    </source>
</evidence>
<accession>A0ABD3Q7J7</accession>
<proteinExistence type="predicted"/>
<reference evidence="2 3" key="1">
    <citation type="submission" date="2024-10" db="EMBL/GenBank/DDBJ databases">
        <title>Updated reference genomes for cyclostephanoid diatoms.</title>
        <authorList>
            <person name="Roberts W.R."/>
            <person name="Alverson A.J."/>
        </authorList>
    </citation>
    <scope>NUCLEOTIDE SEQUENCE [LARGE SCALE GENOMIC DNA]</scope>
    <source>
        <strain evidence="2 3">AJA276-08</strain>
    </source>
</reference>
<comment type="caution">
    <text evidence="2">The sequence shown here is derived from an EMBL/GenBank/DDBJ whole genome shotgun (WGS) entry which is preliminary data.</text>
</comment>
<gene>
    <name evidence="2" type="ORF">ACHAW5_006417</name>
</gene>
<keyword evidence="3" id="KW-1185">Reference proteome</keyword>